<sequence length="253" mass="27601">MTDPWIALRRFTQARIALGRAGHAVPTQALLDFQLAHAQARDAVQLPWNIDAFAGQLRDIGEETLILQTPVSNRSEYLRRPDFGRVLTEESRIRLRNLKASGVDVALIVSNGLSSTAVERRGIALLQTILEGLRVRQFRIAPISLVANGRVALLDDIGSVLGARVSVIVIGERPGLSAADSLGIYLSYAPKKGNTDAERNCISNIHPPEGLSYESATKKLLYLIEESIRRGFSGVALKDEMDGLLAEGKPLIE</sequence>
<comment type="subcellular location">
    <subcellularLocation>
        <location evidence="5">Bacterial microcompartment</location>
    </subcellularLocation>
</comment>
<dbReference type="PIRSF" id="PIRSF018982">
    <property type="entry name" value="EutC"/>
    <property type="match status" value="1"/>
</dbReference>
<comment type="similarity">
    <text evidence="5">Belongs to the EutC family.</text>
</comment>
<comment type="subunit">
    <text evidence="5">The basic unit is a heterodimer which dimerizes to form tetramers. The heterotetramers trimerize; 6 large subunits form a core ring with 6 small subunits projecting outwards.</text>
</comment>
<dbReference type="EMBL" id="QJPH01000343">
    <property type="protein sequence ID" value="PZN77147.1"/>
    <property type="molecule type" value="Genomic_DNA"/>
</dbReference>
<dbReference type="InterPro" id="IPR042255">
    <property type="entry name" value="EutC_N"/>
</dbReference>
<feature type="binding site" evidence="5">
    <location>
        <position position="201"/>
    </location>
    <ligand>
        <name>adenosylcob(III)alamin</name>
        <dbReference type="ChEBI" id="CHEBI:18408"/>
    </ligand>
</feature>
<gene>
    <name evidence="5" type="primary">eutC</name>
    <name evidence="6" type="ORF">DM484_15230</name>
</gene>
<evidence type="ECO:0000256" key="1">
    <source>
        <dbReference type="ARBA" id="ARBA00022628"/>
    </source>
</evidence>
<evidence type="ECO:0000256" key="3">
    <source>
        <dbReference type="ARBA" id="ARBA00023285"/>
    </source>
</evidence>
<comment type="catalytic activity">
    <reaction evidence="5">
        <text>ethanolamine = acetaldehyde + NH4(+)</text>
        <dbReference type="Rhea" id="RHEA:15313"/>
        <dbReference type="ChEBI" id="CHEBI:15343"/>
        <dbReference type="ChEBI" id="CHEBI:28938"/>
        <dbReference type="ChEBI" id="CHEBI:57603"/>
        <dbReference type="EC" id="4.3.1.7"/>
    </reaction>
</comment>
<proteinExistence type="inferred from homology"/>
<dbReference type="GO" id="GO:0009350">
    <property type="term" value="C:ethanolamine ammonia-lyase complex"/>
    <property type="evidence" value="ECO:0007669"/>
    <property type="project" value="UniProtKB-UniRule"/>
</dbReference>
<accession>A0A2W4T306</accession>
<comment type="pathway">
    <text evidence="5">Amine and polyamine degradation; ethanolamine degradation.</text>
</comment>
<reference evidence="6 7" key="1">
    <citation type="journal article" date="2018" name="Aquat. Microb. Ecol.">
        <title>Gammaproteobacterial methanotrophs dominate.</title>
        <authorList>
            <person name="Rissanen A.J."/>
            <person name="Saarenheimo J."/>
            <person name="Tiirola M."/>
            <person name="Peura S."/>
            <person name="Aalto S.L."/>
            <person name="Karvinen A."/>
            <person name="Nykanen H."/>
        </authorList>
    </citation>
    <scope>NUCLEOTIDE SEQUENCE [LARGE SCALE GENOMIC DNA]</scope>
    <source>
        <strain evidence="6">AMbin10</strain>
    </source>
</reference>
<dbReference type="Gene3D" id="1.10.30.40">
    <property type="entry name" value="Ethanolamine ammonia-lyase light chain (EutC), N-terminal domain"/>
    <property type="match status" value="1"/>
</dbReference>
<evidence type="ECO:0000256" key="5">
    <source>
        <dbReference type="HAMAP-Rule" id="MF_00601"/>
    </source>
</evidence>
<dbReference type="PANTHER" id="PTHR39330:SF1">
    <property type="entry name" value="ETHANOLAMINE AMMONIA-LYASE SMALL SUBUNIT"/>
    <property type="match status" value="1"/>
</dbReference>
<feature type="binding site" evidence="5">
    <location>
        <position position="151"/>
    </location>
    <ligand>
        <name>adenosylcob(III)alamin</name>
        <dbReference type="ChEBI" id="CHEBI:18408"/>
    </ligand>
</feature>
<dbReference type="GO" id="GO:0031419">
    <property type="term" value="F:cobalamin binding"/>
    <property type="evidence" value="ECO:0007669"/>
    <property type="project" value="UniProtKB-UniRule"/>
</dbReference>
<keyword evidence="1 5" id="KW-0846">Cobalamin</keyword>
<dbReference type="HAMAP" id="MF_00601">
    <property type="entry name" value="EutC"/>
    <property type="match status" value="1"/>
</dbReference>
<dbReference type="Pfam" id="PF05985">
    <property type="entry name" value="EutC"/>
    <property type="match status" value="1"/>
</dbReference>
<dbReference type="AlphaFoldDB" id="A0A2W4T306"/>
<feature type="binding site" evidence="5">
    <location>
        <position position="172"/>
    </location>
    <ligand>
        <name>adenosylcob(III)alamin</name>
        <dbReference type="ChEBI" id="CHEBI:18408"/>
    </ligand>
</feature>
<dbReference type="GO" id="GO:0008851">
    <property type="term" value="F:ethanolamine ammonia-lyase activity"/>
    <property type="evidence" value="ECO:0007669"/>
    <property type="project" value="UniProtKB-UniRule"/>
</dbReference>
<dbReference type="GO" id="GO:0006520">
    <property type="term" value="P:amino acid metabolic process"/>
    <property type="evidence" value="ECO:0007669"/>
    <property type="project" value="InterPro"/>
</dbReference>
<evidence type="ECO:0000313" key="7">
    <source>
        <dbReference type="Proteomes" id="UP000249396"/>
    </source>
</evidence>
<dbReference type="InterPro" id="IPR042251">
    <property type="entry name" value="EutC_C"/>
</dbReference>
<dbReference type="PANTHER" id="PTHR39330">
    <property type="entry name" value="ETHANOLAMINE AMMONIA-LYASE LIGHT CHAIN"/>
    <property type="match status" value="1"/>
</dbReference>
<evidence type="ECO:0000256" key="2">
    <source>
        <dbReference type="ARBA" id="ARBA00023239"/>
    </source>
</evidence>
<dbReference type="GO" id="GO:0031471">
    <property type="term" value="C:ethanolamine degradation polyhedral organelle"/>
    <property type="evidence" value="ECO:0007669"/>
    <property type="project" value="UniProtKB-UniRule"/>
</dbReference>
<keyword evidence="3 5" id="KW-0170">Cobalt</keyword>
<organism evidence="6 7">
    <name type="scientific">Candidatus Methylumidiphilus alinenensis</name>
    <dbReference type="NCBI Taxonomy" id="2202197"/>
    <lineage>
        <taxon>Bacteria</taxon>
        <taxon>Pseudomonadati</taxon>
        <taxon>Pseudomonadota</taxon>
        <taxon>Gammaproteobacteria</taxon>
        <taxon>Methylococcales</taxon>
        <taxon>Candidatus Methylumidiphilus</taxon>
    </lineage>
</organism>
<dbReference type="UniPathway" id="UPA00560"/>
<dbReference type="GO" id="GO:0046336">
    <property type="term" value="P:ethanolamine catabolic process"/>
    <property type="evidence" value="ECO:0007669"/>
    <property type="project" value="UniProtKB-UniRule"/>
</dbReference>
<name>A0A2W4T306_9GAMM</name>
<dbReference type="NCBIfam" id="NF003971">
    <property type="entry name" value="PRK05465.1"/>
    <property type="match status" value="1"/>
</dbReference>
<comment type="caution">
    <text evidence="6">The sequence shown here is derived from an EMBL/GenBank/DDBJ whole genome shotgun (WGS) entry which is preliminary data.</text>
</comment>
<comment type="function">
    <text evidence="5">Catalyzes the deamination of various vicinal amino-alcohols to oxo compounds. Allows this organism to utilize ethanolamine as the sole source of nitrogen and carbon in the presence of external vitamin B12.</text>
</comment>
<dbReference type="Gene3D" id="3.40.50.11240">
    <property type="entry name" value="Ethanolamine ammonia-lyase light chain (EutC)"/>
    <property type="match status" value="1"/>
</dbReference>
<protein>
    <recommendedName>
        <fullName evidence="5">Ethanolamine ammonia-lyase small subunit</fullName>
        <shortName evidence="5">EAL small subunit</shortName>
        <ecNumber evidence="5">4.3.1.7</ecNumber>
    </recommendedName>
</protein>
<dbReference type="Proteomes" id="UP000249396">
    <property type="component" value="Unassembled WGS sequence"/>
</dbReference>
<dbReference type="InterPro" id="IPR009246">
    <property type="entry name" value="EutC"/>
</dbReference>
<evidence type="ECO:0000256" key="4">
    <source>
        <dbReference type="ARBA" id="ARBA00024446"/>
    </source>
</evidence>
<dbReference type="EC" id="4.3.1.7" evidence="5"/>
<comment type="cofactor">
    <cofactor evidence="5">
        <name>adenosylcob(III)alamin</name>
        <dbReference type="ChEBI" id="CHEBI:18408"/>
    </cofactor>
    <text evidence="5">Binds between the large and small subunits.</text>
</comment>
<evidence type="ECO:0000313" key="6">
    <source>
        <dbReference type="EMBL" id="PZN77147.1"/>
    </source>
</evidence>
<keyword evidence="4 5" id="KW-1283">Bacterial microcompartment</keyword>
<keyword evidence="2 5" id="KW-0456">Lyase</keyword>